<feature type="transmembrane region" description="Helical" evidence="1">
    <location>
        <begin position="20"/>
        <end position="39"/>
    </location>
</feature>
<sequence>MSTSITQFWSFRWHQFFRPISLLGQPGALIGGFVVSAVIHDLGSRGLGHGTGFRTAGAFFLLMGVGAAMEYAFKKVTGLRVGGLLGWAWTMVWTLSWECDLEKYLWMSLSVV</sequence>
<keyword evidence="1" id="KW-1133">Transmembrane helix</keyword>
<protein>
    <submittedName>
        <fullName evidence="2">Uncharacterized protein</fullName>
    </submittedName>
</protein>
<evidence type="ECO:0000313" key="3">
    <source>
        <dbReference type="Proteomes" id="UP001203297"/>
    </source>
</evidence>
<proteinExistence type="predicted"/>
<dbReference type="EMBL" id="WTXG01000053">
    <property type="protein sequence ID" value="KAI0295924.1"/>
    <property type="molecule type" value="Genomic_DNA"/>
</dbReference>
<name>A0AAD4QL84_9AGAM</name>
<comment type="caution">
    <text evidence="2">The sequence shown here is derived from an EMBL/GenBank/DDBJ whole genome shotgun (WGS) entry which is preliminary data.</text>
</comment>
<keyword evidence="1" id="KW-0472">Membrane</keyword>
<gene>
    <name evidence="2" type="ORF">B0F90DRAFT_1748444</name>
</gene>
<evidence type="ECO:0000256" key="1">
    <source>
        <dbReference type="SAM" id="Phobius"/>
    </source>
</evidence>
<keyword evidence="3" id="KW-1185">Reference proteome</keyword>
<dbReference type="Proteomes" id="UP001203297">
    <property type="component" value="Unassembled WGS sequence"/>
</dbReference>
<keyword evidence="1" id="KW-0812">Transmembrane</keyword>
<feature type="transmembrane region" description="Helical" evidence="1">
    <location>
        <begin position="79"/>
        <end position="97"/>
    </location>
</feature>
<reference evidence="2" key="1">
    <citation type="journal article" date="2022" name="New Phytol.">
        <title>Evolutionary transition to the ectomycorrhizal habit in the genomes of a hyperdiverse lineage of mushroom-forming fungi.</title>
        <authorList>
            <person name="Looney B."/>
            <person name="Miyauchi S."/>
            <person name="Morin E."/>
            <person name="Drula E."/>
            <person name="Courty P.E."/>
            <person name="Kohler A."/>
            <person name="Kuo A."/>
            <person name="LaButti K."/>
            <person name="Pangilinan J."/>
            <person name="Lipzen A."/>
            <person name="Riley R."/>
            <person name="Andreopoulos W."/>
            <person name="He G."/>
            <person name="Johnson J."/>
            <person name="Nolan M."/>
            <person name="Tritt A."/>
            <person name="Barry K.W."/>
            <person name="Grigoriev I.V."/>
            <person name="Nagy L.G."/>
            <person name="Hibbett D."/>
            <person name="Henrissat B."/>
            <person name="Matheny P.B."/>
            <person name="Labbe J."/>
            <person name="Martin F.M."/>
        </authorList>
    </citation>
    <scope>NUCLEOTIDE SEQUENCE</scope>
    <source>
        <strain evidence="2">BPL690</strain>
    </source>
</reference>
<accession>A0AAD4QL84</accession>
<evidence type="ECO:0000313" key="2">
    <source>
        <dbReference type="EMBL" id="KAI0295924.1"/>
    </source>
</evidence>
<feature type="transmembrane region" description="Helical" evidence="1">
    <location>
        <begin position="51"/>
        <end position="72"/>
    </location>
</feature>
<dbReference type="AlphaFoldDB" id="A0AAD4QL84"/>
<organism evidence="2 3">
    <name type="scientific">Multifurca ochricompacta</name>
    <dbReference type="NCBI Taxonomy" id="376703"/>
    <lineage>
        <taxon>Eukaryota</taxon>
        <taxon>Fungi</taxon>
        <taxon>Dikarya</taxon>
        <taxon>Basidiomycota</taxon>
        <taxon>Agaricomycotina</taxon>
        <taxon>Agaricomycetes</taxon>
        <taxon>Russulales</taxon>
        <taxon>Russulaceae</taxon>
        <taxon>Multifurca</taxon>
    </lineage>
</organism>